<sequence length="515" mass="56320">MTEDGALDVAFRPLKRTPTMPEGQNANNLGPAAAAVGAHTPRGHVYRAAAESQASLRHPSTASADSPGLTKAPLAENGPPNGGHKLDKFAYSFFDPQMAPFRKIVIKILGMVTVLSVIVMWLCLPLYWGSLWKADKYTNKLTVRVIDRDGSTLGASISQGLLAQTNLKYFTTSPSEFPTSDDVAHDIVQEGAWASIVISAGATAALQTARQIGNASYNGSEVVQVYYAQARQETAVGNYLLPHMQIALGQICGQVGAQSNTQYLSQNAGNQTAITLLATAPSTISNPVFYTLNNLRPYNQPVAAAITLVGLIYMLIFAFIITMANNACREIISPFLTTRAYIGYRLMVPMLLYLILSFFFAMINLPFKVHFAAHFTYGGGFFLWWFVLYLGMSSVGLATEFAITILGPKFMAFFLIPLIIVNVSVATNPHELQPWIYRYGLAMPFFNVGRAVRTIIFDTKNELGRNIGILLGWIGLSLVTIPVATWIFRRESVNAHQKAMAETEKDTTTPDGRIV</sequence>
<name>A0A1Y2B8H4_9TREE</name>
<protein>
    <recommendedName>
        <fullName evidence="3">DUF3533 domain-containing protein</fullName>
    </recommendedName>
</protein>
<reference evidence="4 5" key="1">
    <citation type="submission" date="2016-07" db="EMBL/GenBank/DDBJ databases">
        <title>Pervasive Adenine N6-methylation of Active Genes in Fungi.</title>
        <authorList>
            <consortium name="DOE Joint Genome Institute"/>
            <person name="Mondo S.J."/>
            <person name="Dannebaum R.O."/>
            <person name="Kuo R.C."/>
            <person name="Labutti K."/>
            <person name="Haridas S."/>
            <person name="Kuo A."/>
            <person name="Salamov A."/>
            <person name="Ahrendt S.R."/>
            <person name="Lipzen A."/>
            <person name="Sullivan W."/>
            <person name="Andreopoulos W.B."/>
            <person name="Clum A."/>
            <person name="Lindquist E."/>
            <person name="Daum C."/>
            <person name="Ramamoorthy G.K."/>
            <person name="Gryganskyi A."/>
            <person name="Culley D."/>
            <person name="Magnuson J.K."/>
            <person name="James T.Y."/>
            <person name="O'Malley M.A."/>
            <person name="Stajich J.E."/>
            <person name="Spatafora J.W."/>
            <person name="Visel A."/>
            <person name="Grigoriev I.V."/>
        </authorList>
    </citation>
    <scope>NUCLEOTIDE SEQUENCE [LARGE SCALE GENOMIC DNA]</scope>
    <source>
        <strain evidence="4 5">68-887.2</strain>
    </source>
</reference>
<evidence type="ECO:0000256" key="2">
    <source>
        <dbReference type="SAM" id="Phobius"/>
    </source>
</evidence>
<evidence type="ECO:0000259" key="3">
    <source>
        <dbReference type="Pfam" id="PF12051"/>
    </source>
</evidence>
<dbReference type="InterPro" id="IPR022703">
    <property type="entry name" value="DUF3533"/>
</dbReference>
<evidence type="ECO:0000313" key="5">
    <source>
        <dbReference type="Proteomes" id="UP000193986"/>
    </source>
</evidence>
<feature type="transmembrane region" description="Helical" evidence="2">
    <location>
        <begin position="383"/>
        <end position="403"/>
    </location>
</feature>
<dbReference type="InParanoid" id="A0A1Y2B8H4"/>
<feature type="region of interest" description="Disordered" evidence="1">
    <location>
        <begin position="48"/>
        <end position="80"/>
    </location>
</feature>
<feature type="domain" description="DUF3533" evidence="3">
    <location>
        <begin position="114"/>
        <end position="478"/>
    </location>
</feature>
<evidence type="ECO:0000313" key="4">
    <source>
        <dbReference type="EMBL" id="ORY30405.1"/>
    </source>
</evidence>
<comment type="caution">
    <text evidence="4">The sequence shown here is derived from an EMBL/GenBank/DDBJ whole genome shotgun (WGS) entry which is preliminary data.</text>
</comment>
<keyword evidence="5" id="KW-1185">Reference proteome</keyword>
<dbReference type="OrthoDB" id="2140105at2759"/>
<dbReference type="PANTHER" id="PTHR34814">
    <property type="entry name" value="NITROSOGUANIDINE RESISTANCE PROTEIN SNG1"/>
    <property type="match status" value="1"/>
</dbReference>
<gene>
    <name evidence="4" type="ORF">BCR39DRAFT_564917</name>
</gene>
<feature type="transmembrane region" description="Helical" evidence="2">
    <location>
        <begin position="342"/>
        <end position="363"/>
    </location>
</feature>
<feature type="transmembrane region" description="Helical" evidence="2">
    <location>
        <begin position="410"/>
        <end position="427"/>
    </location>
</feature>
<dbReference type="InterPro" id="IPR053001">
    <property type="entry name" value="MNNG_permease-like"/>
</dbReference>
<dbReference type="EMBL" id="MCFC01000020">
    <property type="protein sequence ID" value="ORY30405.1"/>
    <property type="molecule type" value="Genomic_DNA"/>
</dbReference>
<keyword evidence="2" id="KW-0812">Transmembrane</keyword>
<dbReference type="GO" id="GO:0016020">
    <property type="term" value="C:membrane"/>
    <property type="evidence" value="ECO:0007669"/>
    <property type="project" value="TreeGrafter"/>
</dbReference>
<dbReference type="Proteomes" id="UP000193986">
    <property type="component" value="Unassembled WGS sequence"/>
</dbReference>
<feature type="transmembrane region" description="Helical" evidence="2">
    <location>
        <begin position="467"/>
        <end position="488"/>
    </location>
</feature>
<proteinExistence type="predicted"/>
<keyword evidence="2" id="KW-0472">Membrane</keyword>
<dbReference type="Pfam" id="PF12051">
    <property type="entry name" value="DUF3533"/>
    <property type="match status" value="1"/>
</dbReference>
<feature type="transmembrane region" description="Helical" evidence="2">
    <location>
        <begin position="104"/>
        <end position="128"/>
    </location>
</feature>
<dbReference type="STRING" id="71784.A0A1Y2B8H4"/>
<keyword evidence="2" id="KW-1133">Transmembrane helix</keyword>
<feature type="compositionally biased region" description="Polar residues" evidence="1">
    <location>
        <begin position="52"/>
        <end position="64"/>
    </location>
</feature>
<evidence type="ECO:0000256" key="1">
    <source>
        <dbReference type="SAM" id="MobiDB-lite"/>
    </source>
</evidence>
<dbReference type="PANTHER" id="PTHR34814:SF1">
    <property type="entry name" value="NITROSOGUANIDINE RESISTANCE PROTEIN SNG1"/>
    <property type="match status" value="1"/>
</dbReference>
<organism evidence="4 5">
    <name type="scientific">Naematelia encephala</name>
    <dbReference type="NCBI Taxonomy" id="71784"/>
    <lineage>
        <taxon>Eukaryota</taxon>
        <taxon>Fungi</taxon>
        <taxon>Dikarya</taxon>
        <taxon>Basidiomycota</taxon>
        <taxon>Agaricomycotina</taxon>
        <taxon>Tremellomycetes</taxon>
        <taxon>Tremellales</taxon>
        <taxon>Naemateliaceae</taxon>
        <taxon>Naematelia</taxon>
    </lineage>
</organism>
<accession>A0A1Y2B8H4</accession>
<dbReference type="AlphaFoldDB" id="A0A1Y2B8H4"/>
<feature type="transmembrane region" description="Helical" evidence="2">
    <location>
        <begin position="302"/>
        <end position="321"/>
    </location>
</feature>